<evidence type="ECO:0000313" key="3">
    <source>
        <dbReference type="Proteomes" id="UP001472866"/>
    </source>
</evidence>
<accession>A0AAX4PDX7</accession>
<evidence type="ECO:0000313" key="2">
    <source>
        <dbReference type="EMBL" id="WZN64437.1"/>
    </source>
</evidence>
<organism evidence="2 3">
    <name type="scientific">Chloropicon roscoffensis</name>
    <dbReference type="NCBI Taxonomy" id="1461544"/>
    <lineage>
        <taxon>Eukaryota</taxon>
        <taxon>Viridiplantae</taxon>
        <taxon>Chlorophyta</taxon>
        <taxon>Chloropicophyceae</taxon>
        <taxon>Chloropicales</taxon>
        <taxon>Chloropicaceae</taxon>
        <taxon>Chloropicon</taxon>
    </lineage>
</organism>
<sequence>MVDQAMGQGAVRGSAPRSCWAWRRRHRGGRRTASAGASPDFNQLPSVIHPGIQPVASHVESQRSLNRIVAGQLAQRARALSDEDLQRLFEDLLDAKSEGPRTASAIVEEQVAAVEAEEDRPVTAWDDVSGSGRESSAFRTEAPSDPQPEDQGLRDADVRVEEDNRVPLVEETFAASAPPPEESNLDTAGAFVKDHLVSFELAGAAVVAASVLAIAARFLGSLLEPRQPDPEPLEEPPTDPPQEEPPSFSRDSGAGYYTRPPAQAGGVVWSRSQDSEDEAAGLGAAARSDAVVWTRRDSVDDDGGGFEPTASALQDNVE</sequence>
<proteinExistence type="predicted"/>
<reference evidence="2 3" key="1">
    <citation type="submission" date="2024-03" db="EMBL/GenBank/DDBJ databases">
        <title>Complete genome sequence of the green alga Chloropicon roscoffensis RCC1871.</title>
        <authorList>
            <person name="Lemieux C."/>
            <person name="Pombert J.-F."/>
            <person name="Otis C."/>
            <person name="Turmel M."/>
        </authorList>
    </citation>
    <scope>NUCLEOTIDE SEQUENCE [LARGE SCALE GENOMIC DNA]</scope>
    <source>
        <strain evidence="2 3">RCC1871</strain>
    </source>
</reference>
<dbReference type="EMBL" id="CP151509">
    <property type="protein sequence ID" value="WZN64437.1"/>
    <property type="molecule type" value="Genomic_DNA"/>
</dbReference>
<keyword evidence="3" id="KW-1185">Reference proteome</keyword>
<name>A0AAX4PDX7_9CHLO</name>
<feature type="region of interest" description="Disordered" evidence="1">
    <location>
        <begin position="114"/>
        <end position="160"/>
    </location>
</feature>
<dbReference type="AlphaFoldDB" id="A0AAX4PDX7"/>
<feature type="compositionally biased region" description="Low complexity" evidence="1">
    <location>
        <begin position="280"/>
        <end position="290"/>
    </location>
</feature>
<feature type="compositionally biased region" description="Basic and acidic residues" evidence="1">
    <location>
        <begin position="151"/>
        <end position="160"/>
    </location>
</feature>
<gene>
    <name evidence="2" type="ORF">HKI87_09g59930</name>
</gene>
<protein>
    <submittedName>
        <fullName evidence="2">Uncharacterized protein</fullName>
    </submittedName>
</protein>
<dbReference type="Proteomes" id="UP001472866">
    <property type="component" value="Chromosome 09"/>
</dbReference>
<feature type="region of interest" description="Disordered" evidence="1">
    <location>
        <begin position="225"/>
        <end position="318"/>
    </location>
</feature>
<evidence type="ECO:0000256" key="1">
    <source>
        <dbReference type="SAM" id="MobiDB-lite"/>
    </source>
</evidence>